<evidence type="ECO:0000313" key="3">
    <source>
        <dbReference type="Proteomes" id="UP000429607"/>
    </source>
</evidence>
<comment type="caution">
    <text evidence="2">The sequence shown here is derived from an EMBL/GenBank/DDBJ whole genome shotgun (WGS) entry which is preliminary data.</text>
</comment>
<dbReference type="Proteomes" id="UP000429607">
    <property type="component" value="Unassembled WGS sequence"/>
</dbReference>
<feature type="region of interest" description="Disordered" evidence="1">
    <location>
        <begin position="90"/>
        <end position="110"/>
    </location>
</feature>
<evidence type="ECO:0000313" key="2">
    <source>
        <dbReference type="EMBL" id="KAE9052723.1"/>
    </source>
</evidence>
<proteinExistence type="predicted"/>
<gene>
    <name evidence="2" type="ORF">PR001_g201</name>
</gene>
<reference evidence="2 3" key="1">
    <citation type="submission" date="2018-09" db="EMBL/GenBank/DDBJ databases">
        <title>Genomic investigation of the strawberry pathogen Phytophthora fragariae indicates pathogenicity is determined by transcriptional variation in three key races.</title>
        <authorList>
            <person name="Adams T.M."/>
            <person name="Armitage A.D."/>
            <person name="Sobczyk M.K."/>
            <person name="Bates H.J."/>
            <person name="Dunwell J.M."/>
            <person name="Nellist C.F."/>
            <person name="Harrison R.J."/>
        </authorList>
    </citation>
    <scope>NUCLEOTIDE SEQUENCE [LARGE SCALE GENOMIC DNA]</scope>
    <source>
        <strain evidence="2 3">SCRP249</strain>
    </source>
</reference>
<feature type="compositionally biased region" description="Polar residues" evidence="1">
    <location>
        <begin position="94"/>
        <end position="110"/>
    </location>
</feature>
<name>A0A6A3PD69_9STRA</name>
<sequence length="110" mass="11960">MKDHRAAYQDVTVLASVAALSLNNALRLEGKFNDMKMQLTVLEQSMKKTDQNVDTLENSMSYDEQEVTTFISIASNDLNHLQGSLGVVHPAAPSSVSHHAQLESGSDVTS</sequence>
<protein>
    <submittedName>
        <fullName evidence="2">Uncharacterized protein</fullName>
    </submittedName>
</protein>
<accession>A0A6A3PD69</accession>
<dbReference type="EMBL" id="QXFV01000005">
    <property type="protein sequence ID" value="KAE9052723.1"/>
    <property type="molecule type" value="Genomic_DNA"/>
</dbReference>
<dbReference type="AlphaFoldDB" id="A0A6A3PD69"/>
<organism evidence="2 3">
    <name type="scientific">Phytophthora rubi</name>
    <dbReference type="NCBI Taxonomy" id="129364"/>
    <lineage>
        <taxon>Eukaryota</taxon>
        <taxon>Sar</taxon>
        <taxon>Stramenopiles</taxon>
        <taxon>Oomycota</taxon>
        <taxon>Peronosporomycetes</taxon>
        <taxon>Peronosporales</taxon>
        <taxon>Peronosporaceae</taxon>
        <taxon>Phytophthora</taxon>
    </lineage>
</organism>
<evidence type="ECO:0000256" key="1">
    <source>
        <dbReference type="SAM" id="MobiDB-lite"/>
    </source>
</evidence>